<dbReference type="AlphaFoldDB" id="A0A841KT12"/>
<keyword evidence="1" id="KW-0812">Transmembrane</keyword>
<keyword evidence="1" id="KW-1133">Transmembrane helix</keyword>
<evidence type="ECO:0000256" key="1">
    <source>
        <dbReference type="SAM" id="Phobius"/>
    </source>
</evidence>
<organism evidence="2 3">
    <name type="scientific">Anaerosolibacter carboniphilus</name>
    <dbReference type="NCBI Taxonomy" id="1417629"/>
    <lineage>
        <taxon>Bacteria</taxon>
        <taxon>Bacillati</taxon>
        <taxon>Bacillota</taxon>
        <taxon>Clostridia</taxon>
        <taxon>Peptostreptococcales</taxon>
        <taxon>Thermotaleaceae</taxon>
        <taxon>Anaerosolibacter</taxon>
    </lineage>
</organism>
<proteinExistence type="predicted"/>
<feature type="transmembrane region" description="Helical" evidence="1">
    <location>
        <begin position="47"/>
        <end position="67"/>
    </location>
</feature>
<keyword evidence="1" id="KW-0472">Membrane</keyword>
<evidence type="ECO:0000313" key="2">
    <source>
        <dbReference type="EMBL" id="MBB6216854.1"/>
    </source>
</evidence>
<feature type="transmembrane region" description="Helical" evidence="1">
    <location>
        <begin position="7"/>
        <end position="27"/>
    </location>
</feature>
<keyword evidence="3" id="KW-1185">Reference proteome</keyword>
<evidence type="ECO:0000313" key="3">
    <source>
        <dbReference type="Proteomes" id="UP000579281"/>
    </source>
</evidence>
<comment type="caution">
    <text evidence="2">The sequence shown here is derived from an EMBL/GenBank/DDBJ whole genome shotgun (WGS) entry which is preliminary data.</text>
</comment>
<dbReference type="RefSeq" id="WP_184311377.1">
    <property type="nucleotide sequence ID" value="NZ_JACHEN010000018.1"/>
</dbReference>
<protein>
    <submittedName>
        <fullName evidence="2">Putative membrane protein</fullName>
    </submittedName>
</protein>
<accession>A0A841KT12</accession>
<name>A0A841KT12_9FIRM</name>
<dbReference type="EMBL" id="JACHEN010000018">
    <property type="protein sequence ID" value="MBB6216854.1"/>
    <property type="molecule type" value="Genomic_DNA"/>
</dbReference>
<reference evidence="2 3" key="1">
    <citation type="submission" date="2020-08" db="EMBL/GenBank/DDBJ databases">
        <title>Genomic Encyclopedia of Type Strains, Phase IV (KMG-IV): sequencing the most valuable type-strain genomes for metagenomic binning, comparative biology and taxonomic classification.</title>
        <authorList>
            <person name="Goeker M."/>
        </authorList>
    </citation>
    <scope>NUCLEOTIDE SEQUENCE [LARGE SCALE GENOMIC DNA]</scope>
    <source>
        <strain evidence="2 3">DSM 103526</strain>
    </source>
</reference>
<gene>
    <name evidence="2" type="ORF">HNQ80_002959</name>
</gene>
<dbReference type="Proteomes" id="UP000579281">
    <property type="component" value="Unassembled WGS sequence"/>
</dbReference>
<sequence length="76" mass="8715">MQRKIDIVFGLIGGLVLLLLPLENILIRYNPASLLIKLLIRVIYEWLPLFGFIIIIFFSVVLIIDGFKSISKSNKK</sequence>